<organism evidence="1">
    <name type="scientific">Solanum chacoense</name>
    <name type="common">Chaco potato</name>
    <dbReference type="NCBI Taxonomy" id="4108"/>
    <lineage>
        <taxon>Eukaryota</taxon>
        <taxon>Viridiplantae</taxon>
        <taxon>Streptophyta</taxon>
        <taxon>Embryophyta</taxon>
        <taxon>Tracheophyta</taxon>
        <taxon>Spermatophyta</taxon>
        <taxon>Magnoliopsida</taxon>
        <taxon>eudicotyledons</taxon>
        <taxon>Gunneridae</taxon>
        <taxon>Pentapetalae</taxon>
        <taxon>asterids</taxon>
        <taxon>lamiids</taxon>
        <taxon>Solanales</taxon>
        <taxon>Solanaceae</taxon>
        <taxon>Solanoideae</taxon>
        <taxon>Solaneae</taxon>
        <taxon>Solanum</taxon>
    </lineage>
</organism>
<dbReference type="PANTHER" id="PTHR11439">
    <property type="entry name" value="GAG-POL-RELATED RETROTRANSPOSON"/>
    <property type="match status" value="1"/>
</dbReference>
<protein>
    <submittedName>
        <fullName evidence="1">Putative ovule protein</fullName>
    </submittedName>
</protein>
<dbReference type="EMBL" id="GEDG01039186">
    <property type="protein sequence ID" value="JAP07233.1"/>
    <property type="molecule type" value="Transcribed_RNA"/>
</dbReference>
<evidence type="ECO:0000313" key="1">
    <source>
        <dbReference type="EMBL" id="JAP07233.1"/>
    </source>
</evidence>
<dbReference type="AlphaFoldDB" id="A0A0V0GG65"/>
<dbReference type="CDD" id="cd09272">
    <property type="entry name" value="RNase_HI_RT_Ty1"/>
    <property type="match status" value="1"/>
</dbReference>
<name>A0A0V0GG65_SOLCH</name>
<proteinExistence type="predicted"/>
<dbReference type="PANTHER" id="PTHR11439:SF463">
    <property type="entry name" value="REVERSE TRANSCRIPTASE TY1_COPIA-TYPE DOMAIN-CONTAINING PROTEIN"/>
    <property type="match status" value="1"/>
</dbReference>
<sequence length="87" mass="9613">MFKKASDFQFLGFSDSDWAGSSDDMRSTSGYCFNLGSGMFSWCSKKQDIVAQSTAEAEYIAAASAVNQALWIRKLLTDFVHGANEEH</sequence>
<accession>A0A0V0GG65</accession>
<reference evidence="1" key="1">
    <citation type="submission" date="2015-12" db="EMBL/GenBank/DDBJ databases">
        <title>Gene expression during late stages of embryo sac development: a critical building block for successful pollen-pistil interactions.</title>
        <authorList>
            <person name="Liu Y."/>
            <person name="Joly V."/>
            <person name="Sabar M."/>
            <person name="Matton D.P."/>
        </authorList>
    </citation>
    <scope>NUCLEOTIDE SEQUENCE</scope>
</reference>